<dbReference type="InterPro" id="IPR017949">
    <property type="entry name" value="Thaumatin_CS"/>
</dbReference>
<dbReference type="Pfam" id="PF00314">
    <property type="entry name" value="Thaumatin"/>
    <property type="match status" value="1"/>
</dbReference>
<evidence type="ECO:0000313" key="4">
    <source>
        <dbReference type="Proteomes" id="UP000195402"/>
    </source>
</evidence>
<dbReference type="InParanoid" id="A0A200RCD0"/>
<keyword evidence="4" id="KW-1185">Reference proteome</keyword>
<dbReference type="OrthoDB" id="430315at2759"/>
<keyword evidence="2" id="KW-0732">Signal</keyword>
<dbReference type="InterPro" id="IPR037176">
    <property type="entry name" value="Osmotin/thaumatin-like_sf"/>
</dbReference>
<dbReference type="PROSITE" id="PS00316">
    <property type="entry name" value="THAUMATIN_1"/>
    <property type="match status" value="1"/>
</dbReference>
<feature type="disulfide bond" evidence="1">
    <location>
        <begin position="97"/>
        <end position="103"/>
    </location>
</feature>
<dbReference type="InterPro" id="IPR001938">
    <property type="entry name" value="Thaumatin"/>
</dbReference>
<dbReference type="EMBL" id="MVGT01000132">
    <property type="protein sequence ID" value="OVA20369.1"/>
    <property type="molecule type" value="Genomic_DNA"/>
</dbReference>
<dbReference type="AlphaFoldDB" id="A0A200RCD0"/>
<dbReference type="Proteomes" id="UP000195402">
    <property type="component" value="Unassembled WGS sequence"/>
</dbReference>
<accession>A0A200RCD0</accession>
<sequence length="127" mass="13452">MKFPTSLCLFSFLLQLFISLSFSNGIQLILVNNCRESIWPGVLGSVGHSSLGNGGFHLNFGEEVVINVPDRWSGRIWGRQGCSFNKDGVGSCNTGDCAGLLHCKGAAGVPPATVVEMTLGTSNSPLH</sequence>
<evidence type="ECO:0000313" key="3">
    <source>
        <dbReference type="EMBL" id="OVA20369.1"/>
    </source>
</evidence>
<dbReference type="Gene3D" id="2.60.110.10">
    <property type="entry name" value="Thaumatin"/>
    <property type="match status" value="1"/>
</dbReference>
<protein>
    <submittedName>
        <fullName evidence="3">Thaumatin</fullName>
    </submittedName>
</protein>
<dbReference type="SMART" id="SM00205">
    <property type="entry name" value="THN"/>
    <property type="match status" value="1"/>
</dbReference>
<dbReference type="PROSITE" id="PS51367">
    <property type="entry name" value="THAUMATIN_2"/>
    <property type="match status" value="1"/>
</dbReference>
<feature type="chain" id="PRO_5012849174" evidence="2">
    <location>
        <begin position="24"/>
        <end position="127"/>
    </location>
</feature>
<dbReference type="OMA" id="YIEINIR"/>
<feature type="disulfide bond" evidence="1">
    <location>
        <begin position="82"/>
        <end position="92"/>
    </location>
</feature>
<proteinExistence type="predicted"/>
<dbReference type="STRING" id="56857.A0A200RCD0"/>
<feature type="signal peptide" evidence="2">
    <location>
        <begin position="1"/>
        <end position="23"/>
    </location>
</feature>
<gene>
    <name evidence="3" type="ORF">BVC80_1195g4</name>
</gene>
<evidence type="ECO:0000256" key="1">
    <source>
        <dbReference type="PIRSR" id="PIRSR002703-1"/>
    </source>
</evidence>
<dbReference type="PANTHER" id="PTHR31048">
    <property type="entry name" value="OS03G0233200 PROTEIN"/>
    <property type="match status" value="1"/>
</dbReference>
<dbReference type="PRINTS" id="PR00347">
    <property type="entry name" value="THAUMATIN"/>
</dbReference>
<evidence type="ECO:0000256" key="2">
    <source>
        <dbReference type="SAM" id="SignalP"/>
    </source>
</evidence>
<name>A0A200RCD0_MACCD</name>
<dbReference type="SUPFAM" id="SSF49870">
    <property type="entry name" value="Osmotin, thaumatin-like protein"/>
    <property type="match status" value="1"/>
</dbReference>
<organism evidence="3 4">
    <name type="scientific">Macleaya cordata</name>
    <name type="common">Five-seeded plume-poppy</name>
    <name type="synonym">Bocconia cordata</name>
    <dbReference type="NCBI Taxonomy" id="56857"/>
    <lineage>
        <taxon>Eukaryota</taxon>
        <taxon>Viridiplantae</taxon>
        <taxon>Streptophyta</taxon>
        <taxon>Embryophyta</taxon>
        <taxon>Tracheophyta</taxon>
        <taxon>Spermatophyta</taxon>
        <taxon>Magnoliopsida</taxon>
        <taxon>Ranunculales</taxon>
        <taxon>Papaveraceae</taxon>
        <taxon>Papaveroideae</taxon>
        <taxon>Macleaya</taxon>
    </lineage>
</organism>
<reference evidence="3 4" key="1">
    <citation type="journal article" date="2017" name="Mol. Plant">
        <title>The Genome of Medicinal Plant Macleaya cordata Provides New Insights into Benzylisoquinoline Alkaloids Metabolism.</title>
        <authorList>
            <person name="Liu X."/>
            <person name="Liu Y."/>
            <person name="Huang P."/>
            <person name="Ma Y."/>
            <person name="Qing Z."/>
            <person name="Tang Q."/>
            <person name="Cao H."/>
            <person name="Cheng P."/>
            <person name="Zheng Y."/>
            <person name="Yuan Z."/>
            <person name="Zhou Y."/>
            <person name="Liu J."/>
            <person name="Tang Z."/>
            <person name="Zhuo Y."/>
            <person name="Zhang Y."/>
            <person name="Yu L."/>
            <person name="Huang J."/>
            <person name="Yang P."/>
            <person name="Peng Q."/>
            <person name="Zhang J."/>
            <person name="Jiang W."/>
            <person name="Zhang Z."/>
            <person name="Lin K."/>
            <person name="Ro D.K."/>
            <person name="Chen X."/>
            <person name="Xiong X."/>
            <person name="Shang Y."/>
            <person name="Huang S."/>
            <person name="Zeng J."/>
        </authorList>
    </citation>
    <scope>NUCLEOTIDE SEQUENCE [LARGE SCALE GENOMIC DNA]</scope>
    <source>
        <strain evidence="4">cv. BLH2017</strain>
        <tissue evidence="3">Root</tissue>
    </source>
</reference>
<comment type="caution">
    <text evidence="3">The sequence shown here is derived from an EMBL/GenBank/DDBJ whole genome shotgun (WGS) entry which is preliminary data.</text>
</comment>
<keyword evidence="1" id="KW-1015">Disulfide bond</keyword>
<dbReference type="PIRSF" id="PIRSF002703">
    <property type="entry name" value="Thaumatin"/>
    <property type="match status" value="1"/>
</dbReference>